<protein>
    <submittedName>
        <fullName evidence="1">Uncharacterized protein</fullName>
    </submittedName>
</protein>
<name>A0A081KDW5_9GAMM</name>
<dbReference type="Proteomes" id="UP000027997">
    <property type="component" value="Unassembled WGS sequence"/>
</dbReference>
<dbReference type="AlphaFoldDB" id="A0A081KDW5"/>
<evidence type="ECO:0000313" key="1">
    <source>
        <dbReference type="EMBL" id="KEI72341.1"/>
    </source>
</evidence>
<proteinExistence type="predicted"/>
<organism evidence="1 2">
    <name type="scientific">Endozoicomonas elysicola</name>
    <dbReference type="NCBI Taxonomy" id="305900"/>
    <lineage>
        <taxon>Bacteria</taxon>
        <taxon>Pseudomonadati</taxon>
        <taxon>Pseudomonadota</taxon>
        <taxon>Gammaproteobacteria</taxon>
        <taxon>Oceanospirillales</taxon>
        <taxon>Endozoicomonadaceae</taxon>
        <taxon>Endozoicomonas</taxon>
    </lineage>
</organism>
<dbReference type="eggNOG" id="ENOG50337TJ">
    <property type="taxonomic scope" value="Bacteria"/>
</dbReference>
<sequence>MASQVFRLFLSIALCASSCIGYCQGLLPVKLEGEVFLFQDGGVKLSDSSDAGSQFLMHFGRSGYVYQVIGSEQVLQGKYRYIRKLAKNGIEVGLLASEEVFEGGEVSYEMVLMPDDESVGMYLFKQNVGPLTHESRLNAGRFTRVTRLFEVGLKRRCGSLSDSGREDPE</sequence>
<gene>
    <name evidence="1" type="ORF">GV64_17840</name>
</gene>
<evidence type="ECO:0000313" key="2">
    <source>
        <dbReference type="Proteomes" id="UP000027997"/>
    </source>
</evidence>
<accession>A0A081KDW5</accession>
<dbReference type="RefSeq" id="WP_020583739.1">
    <property type="nucleotide sequence ID" value="NZ_JOJP01000001.1"/>
</dbReference>
<keyword evidence="2" id="KW-1185">Reference proteome</keyword>
<dbReference type="EMBL" id="JOJP01000001">
    <property type="protein sequence ID" value="KEI72341.1"/>
    <property type="molecule type" value="Genomic_DNA"/>
</dbReference>
<comment type="caution">
    <text evidence="1">The sequence shown here is derived from an EMBL/GenBank/DDBJ whole genome shotgun (WGS) entry which is preliminary data.</text>
</comment>
<reference evidence="1 2" key="1">
    <citation type="submission" date="2014-06" db="EMBL/GenBank/DDBJ databases">
        <title>Whole Genome Sequences of Three Symbiotic Endozoicomonas Bacteria.</title>
        <authorList>
            <person name="Neave M.J."/>
            <person name="Apprill A."/>
            <person name="Voolstra C.R."/>
        </authorList>
    </citation>
    <scope>NUCLEOTIDE SEQUENCE [LARGE SCALE GENOMIC DNA]</scope>
    <source>
        <strain evidence="1 2">DSM 22380</strain>
    </source>
</reference>
<dbReference type="STRING" id="305900.GV64_17840"/>